<dbReference type="AlphaFoldDB" id="A0A4R3I6I3"/>
<dbReference type="OrthoDB" id="9784383at2"/>
<feature type="domain" description="VWFA" evidence="1">
    <location>
        <begin position="244"/>
        <end position="416"/>
    </location>
</feature>
<dbReference type="Gene3D" id="3.40.50.410">
    <property type="entry name" value="von Willebrand factor, type A domain"/>
    <property type="match status" value="1"/>
</dbReference>
<dbReference type="Pfam" id="PF08487">
    <property type="entry name" value="VIT"/>
    <property type="match status" value="1"/>
</dbReference>
<dbReference type="SMART" id="SM00327">
    <property type="entry name" value="VWA"/>
    <property type="match status" value="1"/>
</dbReference>
<dbReference type="PROSITE" id="PS51468">
    <property type="entry name" value="VIT"/>
    <property type="match status" value="1"/>
</dbReference>
<evidence type="ECO:0000313" key="4">
    <source>
        <dbReference type="Proteomes" id="UP000295793"/>
    </source>
</evidence>
<evidence type="ECO:0000313" key="3">
    <source>
        <dbReference type="EMBL" id="TCS40423.1"/>
    </source>
</evidence>
<dbReference type="RefSeq" id="WP_132701933.1">
    <property type="nucleotide sequence ID" value="NZ_SLZR01000009.1"/>
</dbReference>
<dbReference type="Proteomes" id="UP000295793">
    <property type="component" value="Unassembled WGS sequence"/>
</dbReference>
<accession>A0A4R3I6I3</accession>
<organism evidence="3 4">
    <name type="scientific">Reinekea marinisedimentorum</name>
    <dbReference type="NCBI Taxonomy" id="230495"/>
    <lineage>
        <taxon>Bacteria</taxon>
        <taxon>Pseudomonadati</taxon>
        <taxon>Pseudomonadota</taxon>
        <taxon>Gammaproteobacteria</taxon>
        <taxon>Oceanospirillales</taxon>
        <taxon>Saccharospirillaceae</taxon>
        <taxon>Reinekea</taxon>
    </lineage>
</organism>
<sequence length="719" mass="79144">MTEVFMESPLKSAEVNITIDGIVARTTIKQSFTNDTDDIIEAVYQFPLPSDAVVTSFNILINDKRFTGKVQASQQASASYEEGIASGKRSFLLELLGDGLYQVNAGNLPPGEKAILELEVASLIFMKQGLWHYYLPTVIGEKYGHSPLPLHNQPRSSIFADYNLSGTIRLANHPEAKLQANTAIKAQDDGWRFQAKLDRTFMFSWASSMPTNQLFTARSEANQKHYGIALLEAPATGQARRRTSVQLVIDCSGSMTGAAINEAKLGISEAIEHFEAEDKLNIIKFGSTTNSLFSGLQQLTDTNRKKLYRYIDNIQANMGGTELFAALEQALEQVKENGSGDILLVTDAQVWNPNNAVNTLAAKAITAGCRIFCIGVGTGVDAQLLETLSRGSAGNALMLNPRSNMDAQIGNLIDQVRSTPVRAELKDEISDWHYLPATLFENSTVPAYFTGHELRPGKVQTVPDNEPLFTLPMQAASDESADALIKLATLKQLPNLNDGQATTLATELQIVSEYTSFVFVDSETVTGSDGLPVLKQASQMTPSFMADTCDDFYASAPSSPMEAAPELIELHPSLRTGRTTAEPDHLETPALLRRASYGDTKIDITKSVHLPYEGIIEQLLEKANIDFDRKKYTAKTHVELFWLEANGLDEEVVFELSQIELDKTLLLPAILLWMDADWQILSDAVAAWCKARAKRIYAESEYSEETLNALFEEAFTEVV</sequence>
<dbReference type="InterPro" id="IPR002035">
    <property type="entry name" value="VWF_A"/>
</dbReference>
<keyword evidence="4" id="KW-1185">Reference proteome</keyword>
<dbReference type="InterPro" id="IPR013694">
    <property type="entry name" value="VIT"/>
</dbReference>
<dbReference type="InterPro" id="IPR036465">
    <property type="entry name" value="vWFA_dom_sf"/>
</dbReference>
<dbReference type="EMBL" id="SLZR01000009">
    <property type="protein sequence ID" value="TCS40423.1"/>
    <property type="molecule type" value="Genomic_DNA"/>
</dbReference>
<name>A0A4R3I6I3_9GAMM</name>
<comment type="caution">
    <text evidence="3">The sequence shown here is derived from an EMBL/GenBank/DDBJ whole genome shotgun (WGS) entry which is preliminary data.</text>
</comment>
<evidence type="ECO:0000259" key="1">
    <source>
        <dbReference type="PROSITE" id="PS50234"/>
    </source>
</evidence>
<dbReference type="SMART" id="SM00609">
    <property type="entry name" value="VIT"/>
    <property type="match status" value="1"/>
</dbReference>
<evidence type="ECO:0000259" key="2">
    <source>
        <dbReference type="PROSITE" id="PS51468"/>
    </source>
</evidence>
<proteinExistence type="predicted"/>
<dbReference type="Pfam" id="PF13768">
    <property type="entry name" value="VWA_3"/>
    <property type="match status" value="1"/>
</dbReference>
<reference evidence="3 4" key="1">
    <citation type="submission" date="2019-03" db="EMBL/GenBank/DDBJ databases">
        <title>Genomic Encyclopedia of Archaeal and Bacterial Type Strains, Phase II (KMG-II): from individual species to whole genera.</title>
        <authorList>
            <person name="Goeker M."/>
        </authorList>
    </citation>
    <scope>NUCLEOTIDE SEQUENCE [LARGE SCALE GENOMIC DNA]</scope>
    <source>
        <strain evidence="3 4">DSM 15388</strain>
    </source>
</reference>
<dbReference type="PROSITE" id="PS50234">
    <property type="entry name" value="VWFA"/>
    <property type="match status" value="1"/>
</dbReference>
<dbReference type="SUPFAM" id="SSF53300">
    <property type="entry name" value="vWA-like"/>
    <property type="match status" value="1"/>
</dbReference>
<gene>
    <name evidence="3" type="ORF">BCF53_109133</name>
</gene>
<dbReference type="PANTHER" id="PTHR45737">
    <property type="entry name" value="VON WILLEBRAND FACTOR A DOMAIN-CONTAINING PROTEIN 5A"/>
    <property type="match status" value="1"/>
</dbReference>
<protein>
    <submittedName>
        <fullName evidence="3">Uncharacterized protein YegL</fullName>
    </submittedName>
</protein>
<dbReference type="PANTHER" id="PTHR45737:SF6">
    <property type="entry name" value="VON WILLEBRAND FACTOR A DOMAIN-CONTAINING PROTEIN 5A"/>
    <property type="match status" value="1"/>
</dbReference>
<feature type="domain" description="VIT" evidence="2">
    <location>
        <begin position="1"/>
        <end position="122"/>
    </location>
</feature>